<evidence type="ECO:0000256" key="1">
    <source>
        <dbReference type="SAM" id="Phobius"/>
    </source>
</evidence>
<evidence type="ECO:0008006" key="4">
    <source>
        <dbReference type="Google" id="ProtNLM"/>
    </source>
</evidence>
<organism evidence="2 3">
    <name type="scientific">Paenibacillus sabinae T27</name>
    <dbReference type="NCBI Taxonomy" id="1268072"/>
    <lineage>
        <taxon>Bacteria</taxon>
        <taxon>Bacillati</taxon>
        <taxon>Bacillota</taxon>
        <taxon>Bacilli</taxon>
        <taxon>Bacillales</taxon>
        <taxon>Paenibacillaceae</taxon>
        <taxon>Paenibacillus</taxon>
    </lineage>
</organism>
<reference evidence="2 3" key="1">
    <citation type="journal article" date="2014" name="PLoS Genet.">
        <title>Comparative Genomic Analysis of N2-Fixing and Non-N2-Fixing Paenibacillus spp.: Organization, Evolution and Expression of the Nitrogen Fixation Genes.</title>
        <authorList>
            <person name="Xie J.B."/>
            <person name="Du Z."/>
            <person name="Bai L."/>
            <person name="Tian C."/>
            <person name="Zhang Y."/>
            <person name="Xie J.Y."/>
            <person name="Wang T."/>
            <person name="Liu X."/>
            <person name="Chen X."/>
            <person name="Cheng Q."/>
            <person name="Chen S."/>
            <person name="Li J."/>
        </authorList>
    </citation>
    <scope>NUCLEOTIDE SEQUENCE [LARGE SCALE GENOMIC DNA]</scope>
    <source>
        <strain evidence="2 3">T27</strain>
    </source>
</reference>
<dbReference type="AlphaFoldDB" id="X4ZUH5"/>
<dbReference type="HOGENOM" id="CLU_1347828_0_0_9"/>
<evidence type="ECO:0000313" key="3">
    <source>
        <dbReference type="Proteomes" id="UP000019772"/>
    </source>
</evidence>
<keyword evidence="3" id="KW-1185">Reference proteome</keyword>
<dbReference type="STRING" id="1268072.PSAB_02590"/>
<keyword evidence="1" id="KW-1133">Transmembrane helix</keyword>
<feature type="transmembrane region" description="Helical" evidence="1">
    <location>
        <begin position="157"/>
        <end position="190"/>
    </location>
</feature>
<feature type="transmembrane region" description="Helical" evidence="1">
    <location>
        <begin position="97"/>
        <end position="119"/>
    </location>
</feature>
<dbReference type="PATRIC" id="fig|1268072.3.peg.544"/>
<dbReference type="eggNOG" id="ENOG5033ZQA">
    <property type="taxonomic scope" value="Bacteria"/>
</dbReference>
<feature type="transmembrane region" description="Helical" evidence="1">
    <location>
        <begin position="7"/>
        <end position="27"/>
    </location>
</feature>
<keyword evidence="1" id="KW-0812">Transmembrane</keyword>
<dbReference type="Proteomes" id="UP000019772">
    <property type="component" value="Chromosome"/>
</dbReference>
<feature type="transmembrane region" description="Helical" evidence="1">
    <location>
        <begin position="125"/>
        <end position="145"/>
    </location>
</feature>
<protein>
    <recommendedName>
        <fullName evidence="4">Ferric oxidoreductase domain-containing protein</fullName>
    </recommendedName>
</protein>
<proteinExistence type="predicted"/>
<dbReference type="EMBL" id="CP004078">
    <property type="protein sequence ID" value="AHV95454.1"/>
    <property type="molecule type" value="Genomic_DNA"/>
</dbReference>
<name>X4ZUH5_9BACL</name>
<evidence type="ECO:0000313" key="2">
    <source>
        <dbReference type="EMBL" id="AHV95454.1"/>
    </source>
</evidence>
<accession>X4ZUH5</accession>
<feature type="transmembrane region" description="Helical" evidence="1">
    <location>
        <begin position="58"/>
        <end position="76"/>
    </location>
</feature>
<sequence length="203" mass="22748">MSKRKTVWIPAIFVVIVSLLLIAYFFYAQAHGTHPYPLGDREMRPLGEREEELEPFKLLGTIAVVCGAVSFSWVGFKKKLKSPSLPVRKLGKLLHRIHQFMGWTALVLILVHGAYYLITKLHDDKIFTGLAAFLILLTLAGYGWLIKRVRNKWMRKVHFSLGLVWIPLLLLHAGGSVIVTGVITAVVWAGAALLERRTAPKAA</sequence>
<dbReference type="OrthoDB" id="2942320at2"/>
<keyword evidence="1" id="KW-0472">Membrane</keyword>
<dbReference type="RefSeq" id="WP_025333048.1">
    <property type="nucleotide sequence ID" value="NZ_CP004078.1"/>
</dbReference>
<dbReference type="KEGG" id="psab:PSAB_02590"/>
<gene>
    <name evidence="2" type="ORF">PSAB_02590</name>
</gene>